<name>A0A3P7MFX2_DIBLA</name>
<accession>A0A3P7MFX2</accession>
<dbReference type="AlphaFoldDB" id="A0A3P7MFX2"/>
<evidence type="ECO:0000313" key="2">
    <source>
        <dbReference type="Proteomes" id="UP000281553"/>
    </source>
</evidence>
<evidence type="ECO:0000313" key="1">
    <source>
        <dbReference type="EMBL" id="VDN22417.1"/>
    </source>
</evidence>
<dbReference type="Pfam" id="PF10300">
    <property type="entry name" value="Iml2-TPR_39"/>
    <property type="match status" value="1"/>
</dbReference>
<gene>
    <name evidence="1" type="ORF">DILT_LOCUS14052</name>
</gene>
<dbReference type="EMBL" id="UYRU01072571">
    <property type="protein sequence ID" value="VDN22417.1"/>
    <property type="molecule type" value="Genomic_DNA"/>
</dbReference>
<proteinExistence type="predicted"/>
<dbReference type="PANTHER" id="PTHR31859:SF9">
    <property type="entry name" value="TETRATRICOPEPTIDE REPEAT PROTEIN 39B"/>
    <property type="match status" value="1"/>
</dbReference>
<organism evidence="1 2">
    <name type="scientific">Dibothriocephalus latus</name>
    <name type="common">Fish tapeworm</name>
    <name type="synonym">Diphyllobothrium latum</name>
    <dbReference type="NCBI Taxonomy" id="60516"/>
    <lineage>
        <taxon>Eukaryota</taxon>
        <taxon>Metazoa</taxon>
        <taxon>Spiralia</taxon>
        <taxon>Lophotrochozoa</taxon>
        <taxon>Platyhelminthes</taxon>
        <taxon>Cestoda</taxon>
        <taxon>Eucestoda</taxon>
        <taxon>Diphyllobothriidea</taxon>
        <taxon>Diphyllobothriidae</taxon>
        <taxon>Dibothriocephalus</taxon>
    </lineage>
</organism>
<dbReference type="PANTHER" id="PTHR31859">
    <property type="entry name" value="TETRATRICOPEPTIDE REPEAT PROTEIN 39 FAMILY MEMBER"/>
    <property type="match status" value="1"/>
</dbReference>
<dbReference type="OrthoDB" id="43460at2759"/>
<dbReference type="Proteomes" id="UP000281553">
    <property type="component" value="Unassembled WGS sequence"/>
</dbReference>
<sequence>MVQRIAGKSMPIEKFAMKKSKRYFEQGKRLTLPGMELMYLWNGFKLVFTKKDILEKFLLLVEFKLNRLLAEEANYKYFPDDFCLATMLKGVCLRCLGRVMQAKMCFMEVLMK</sequence>
<keyword evidence="2" id="KW-1185">Reference proteome</keyword>
<reference evidence="1 2" key="1">
    <citation type="submission" date="2018-11" db="EMBL/GenBank/DDBJ databases">
        <authorList>
            <consortium name="Pathogen Informatics"/>
        </authorList>
    </citation>
    <scope>NUCLEOTIDE SEQUENCE [LARGE SCALE GENOMIC DNA]</scope>
</reference>
<dbReference type="InterPro" id="IPR019412">
    <property type="entry name" value="IML2/TPR_39"/>
</dbReference>
<protein>
    <submittedName>
        <fullName evidence="1">Uncharacterized protein</fullName>
    </submittedName>
</protein>